<dbReference type="EMBL" id="JH370143">
    <property type="protein sequence ID" value="ELA41462.1"/>
    <property type="molecule type" value="Genomic_DNA"/>
</dbReference>
<dbReference type="InterPro" id="IPR021846">
    <property type="entry name" value="NFACT-C"/>
</dbReference>
<dbReference type="PANTHER" id="PTHR15239">
    <property type="entry name" value="NUCLEAR EXPORT MEDIATOR FACTOR NEMF"/>
    <property type="match status" value="1"/>
</dbReference>
<keyword evidence="8" id="KW-1185">Reference proteome</keyword>
<dbReference type="Proteomes" id="UP000011082">
    <property type="component" value="Unassembled WGS sequence"/>
</dbReference>
<dbReference type="GO" id="GO:0072344">
    <property type="term" value="P:rescue of stalled ribosome"/>
    <property type="evidence" value="ECO:0007669"/>
    <property type="project" value="TreeGrafter"/>
</dbReference>
<feature type="domain" description="NFACT protein C-terminal" evidence="6">
    <location>
        <begin position="260"/>
        <end position="317"/>
    </location>
</feature>
<organism evidence="7 8">
    <name type="scientific">Vittaforma corneae (strain ATCC 50505)</name>
    <name type="common">Microsporidian parasite</name>
    <name type="synonym">Nosema corneum</name>
    <dbReference type="NCBI Taxonomy" id="993615"/>
    <lineage>
        <taxon>Eukaryota</taxon>
        <taxon>Fungi</taxon>
        <taxon>Fungi incertae sedis</taxon>
        <taxon>Microsporidia</taxon>
        <taxon>Nosematidae</taxon>
        <taxon>Vittaforma</taxon>
    </lineage>
</organism>
<dbReference type="GO" id="GO:0000049">
    <property type="term" value="F:tRNA binding"/>
    <property type="evidence" value="ECO:0007669"/>
    <property type="project" value="TreeGrafter"/>
</dbReference>
<evidence type="ECO:0000256" key="3">
    <source>
        <dbReference type="ARBA" id="ARBA00022490"/>
    </source>
</evidence>
<dbReference type="HOGENOM" id="CLU_067906_0_0_1"/>
<dbReference type="PANTHER" id="PTHR15239:SF6">
    <property type="entry name" value="RIBOSOME QUALITY CONTROL COMPLEX SUBUNIT NEMF"/>
    <property type="match status" value="1"/>
</dbReference>
<protein>
    <recommendedName>
        <fullName evidence="9">NFACT RNA-binding domain-containing protein</fullName>
    </recommendedName>
</protein>
<comment type="similarity">
    <text evidence="2">Belongs to the NEMF family.</text>
</comment>
<dbReference type="GeneID" id="19882157"/>
<feature type="domain" description="NFACT RNA-binding" evidence="5">
    <location>
        <begin position="131"/>
        <end position="236"/>
    </location>
</feature>
<evidence type="ECO:0000256" key="2">
    <source>
        <dbReference type="ARBA" id="ARBA00008318"/>
    </source>
</evidence>
<dbReference type="RefSeq" id="XP_007604892.1">
    <property type="nucleotide sequence ID" value="XM_007604830.1"/>
</dbReference>
<comment type="subcellular location">
    <subcellularLocation>
        <location evidence="1">Cytoplasm</location>
    </subcellularLocation>
</comment>
<dbReference type="GO" id="GO:0005737">
    <property type="term" value="C:cytoplasm"/>
    <property type="evidence" value="ECO:0007669"/>
    <property type="project" value="UniProtKB-SubCell"/>
</dbReference>
<reference evidence="8" key="1">
    <citation type="submission" date="2011-05" db="EMBL/GenBank/DDBJ databases">
        <title>The genome sequence of Vittaforma corneae strain ATCC 50505.</title>
        <authorList>
            <consortium name="The Broad Institute Genome Sequencing Platform"/>
            <person name="Cuomo C."/>
            <person name="Didier E."/>
            <person name="Bowers L."/>
            <person name="Young S.K."/>
            <person name="Zeng Q."/>
            <person name="Gargeya S."/>
            <person name="Fitzgerald M."/>
            <person name="Haas B."/>
            <person name="Abouelleil A."/>
            <person name="Alvarado L."/>
            <person name="Arachchi H.M."/>
            <person name="Berlin A."/>
            <person name="Chapman S.B."/>
            <person name="Gearin G."/>
            <person name="Goldberg J."/>
            <person name="Griggs A."/>
            <person name="Gujja S."/>
            <person name="Hansen M."/>
            <person name="Heiman D."/>
            <person name="Howarth C."/>
            <person name="Larimer J."/>
            <person name="Lui A."/>
            <person name="MacDonald P.J.P."/>
            <person name="McCowen C."/>
            <person name="Montmayeur A."/>
            <person name="Murphy C."/>
            <person name="Neiman D."/>
            <person name="Pearson M."/>
            <person name="Priest M."/>
            <person name="Roberts A."/>
            <person name="Saif S."/>
            <person name="Shea T."/>
            <person name="Sisk P."/>
            <person name="Stolte C."/>
            <person name="Sykes S."/>
            <person name="Wortman J."/>
            <person name="Nusbaum C."/>
            <person name="Birren B."/>
        </authorList>
    </citation>
    <scope>NUCLEOTIDE SEQUENCE [LARGE SCALE GENOMIC DNA]</scope>
    <source>
        <strain evidence="8">ATCC 50505</strain>
    </source>
</reference>
<evidence type="ECO:0000256" key="4">
    <source>
        <dbReference type="ARBA" id="ARBA00023054"/>
    </source>
</evidence>
<evidence type="ECO:0000313" key="8">
    <source>
        <dbReference type="Proteomes" id="UP000011082"/>
    </source>
</evidence>
<dbReference type="STRING" id="993615.L2GME5"/>
<dbReference type="GO" id="GO:0043023">
    <property type="term" value="F:ribosomal large subunit binding"/>
    <property type="evidence" value="ECO:0007669"/>
    <property type="project" value="TreeGrafter"/>
</dbReference>
<dbReference type="Pfam" id="PF05670">
    <property type="entry name" value="NFACT-R_1"/>
    <property type="match status" value="1"/>
</dbReference>
<evidence type="ECO:0000259" key="6">
    <source>
        <dbReference type="Pfam" id="PF11923"/>
    </source>
</evidence>
<evidence type="ECO:0000256" key="1">
    <source>
        <dbReference type="ARBA" id="ARBA00004496"/>
    </source>
</evidence>
<dbReference type="OrthoDB" id="2187858at2759"/>
<dbReference type="VEuPathDB" id="MicrosporidiaDB:VICG_01446"/>
<proteinExistence type="inferred from homology"/>
<dbReference type="Pfam" id="PF11923">
    <property type="entry name" value="NFACT-C"/>
    <property type="match status" value="1"/>
</dbReference>
<name>L2GME5_VITCO</name>
<evidence type="ECO:0000259" key="5">
    <source>
        <dbReference type="Pfam" id="PF05670"/>
    </source>
</evidence>
<dbReference type="InParanoid" id="L2GME5"/>
<dbReference type="InterPro" id="IPR008532">
    <property type="entry name" value="NFACT_RNA-bd"/>
</dbReference>
<dbReference type="InterPro" id="IPR051608">
    <property type="entry name" value="RQC_Subunit_NEMF"/>
</dbReference>
<dbReference type="AlphaFoldDB" id="L2GME5"/>
<evidence type="ECO:0008006" key="9">
    <source>
        <dbReference type="Google" id="ProtNLM"/>
    </source>
</evidence>
<accession>L2GME5</accession>
<evidence type="ECO:0000313" key="7">
    <source>
        <dbReference type="EMBL" id="ELA41462.1"/>
    </source>
</evidence>
<dbReference type="GO" id="GO:1990112">
    <property type="term" value="C:RQC complex"/>
    <property type="evidence" value="ECO:0007669"/>
    <property type="project" value="TreeGrafter"/>
</dbReference>
<sequence length="351" mass="40290">MKETTEILNENRVFINEILGIFKKVFETKMEWSAFEAFWEEEKRNGNPYAKAIVSYDLSERKCIVLIDHRYIELDVSMPLSKNIEKYFSKRKKALDKSDKTKAALENIVDKLIPKKAIVPAQKRELYWFEKFHFFISTENELVIGGKNAQQNEIIVKKHLEPTDLYFHCDIHGASSIACKGRSEVTIEEASYMALCMSKCWDEGVIKPVFYVEPDQVSKSAPSGEYITKGSFMIKGKRNIMNPYRLEYGIGLLFKLEGSQNILEFSSNPADDAKILYGLPVSAPWICVKNYKYKIRLCPASEKKSKLCQDIKTSFESLSEGTLEEKYVKSIGLDEYMNVVPGKSKIAKLLK</sequence>
<keyword evidence="4" id="KW-0175">Coiled coil</keyword>
<gene>
    <name evidence="7" type="ORF">VICG_01446</name>
</gene>
<keyword evidence="3" id="KW-0963">Cytoplasm</keyword>